<organism evidence="1 2">
    <name type="scientific">Alligator mississippiensis</name>
    <name type="common">American alligator</name>
    <dbReference type="NCBI Taxonomy" id="8496"/>
    <lineage>
        <taxon>Eukaryota</taxon>
        <taxon>Metazoa</taxon>
        <taxon>Chordata</taxon>
        <taxon>Craniata</taxon>
        <taxon>Vertebrata</taxon>
        <taxon>Euteleostomi</taxon>
        <taxon>Archelosauria</taxon>
        <taxon>Archosauria</taxon>
        <taxon>Crocodylia</taxon>
        <taxon>Alligatoridae</taxon>
        <taxon>Alligatorinae</taxon>
        <taxon>Alligator</taxon>
    </lineage>
</organism>
<dbReference type="AlphaFoldDB" id="A0A151N963"/>
<sequence length="125" mass="14106">MWLCHQAAVEPWLDQIRLRSNFQSLANLAAAVAAAIQRDLILSERINLASSRLQRIQKQLFLLNRNKQTPATSVTGYSNCTRGKNNRPFDLDLRTKCKSIMLKGSHWTKQKMAPGSTLCSVLCMC</sequence>
<evidence type="ECO:0000313" key="1">
    <source>
        <dbReference type="EMBL" id="KYO33129.1"/>
    </source>
</evidence>
<reference evidence="1 2" key="1">
    <citation type="journal article" date="2012" name="Genome Biol.">
        <title>Sequencing three crocodilian genomes to illuminate the evolution of archosaurs and amniotes.</title>
        <authorList>
            <person name="St John J.A."/>
            <person name="Braun E.L."/>
            <person name="Isberg S.R."/>
            <person name="Miles L.G."/>
            <person name="Chong A.Y."/>
            <person name="Gongora J."/>
            <person name="Dalzell P."/>
            <person name="Moran C."/>
            <person name="Bed'hom B."/>
            <person name="Abzhanov A."/>
            <person name="Burgess S.C."/>
            <person name="Cooksey A.M."/>
            <person name="Castoe T.A."/>
            <person name="Crawford N.G."/>
            <person name="Densmore L.D."/>
            <person name="Drew J.C."/>
            <person name="Edwards S.V."/>
            <person name="Faircloth B.C."/>
            <person name="Fujita M.K."/>
            <person name="Greenwold M.J."/>
            <person name="Hoffmann F.G."/>
            <person name="Howard J.M."/>
            <person name="Iguchi T."/>
            <person name="Janes D.E."/>
            <person name="Khan S.Y."/>
            <person name="Kohno S."/>
            <person name="de Koning A.J."/>
            <person name="Lance S.L."/>
            <person name="McCarthy F.M."/>
            <person name="McCormack J.E."/>
            <person name="Merchant M.E."/>
            <person name="Peterson D.G."/>
            <person name="Pollock D.D."/>
            <person name="Pourmand N."/>
            <person name="Raney B.J."/>
            <person name="Roessler K.A."/>
            <person name="Sanford J.R."/>
            <person name="Sawyer R.H."/>
            <person name="Schmidt C.J."/>
            <person name="Triplett E.W."/>
            <person name="Tuberville T.D."/>
            <person name="Venegas-Anaya M."/>
            <person name="Howard J.T."/>
            <person name="Jarvis E.D."/>
            <person name="Guillette L.J.Jr."/>
            <person name="Glenn T.C."/>
            <person name="Green R.E."/>
            <person name="Ray D.A."/>
        </authorList>
    </citation>
    <scope>NUCLEOTIDE SEQUENCE [LARGE SCALE GENOMIC DNA]</scope>
    <source>
        <strain evidence="1">KSC_2009_1</strain>
    </source>
</reference>
<keyword evidence="2" id="KW-1185">Reference proteome</keyword>
<dbReference type="Proteomes" id="UP000050525">
    <property type="component" value="Unassembled WGS sequence"/>
</dbReference>
<comment type="caution">
    <text evidence="1">The sequence shown here is derived from an EMBL/GenBank/DDBJ whole genome shotgun (WGS) entry which is preliminary data.</text>
</comment>
<name>A0A151N963_ALLMI</name>
<gene>
    <name evidence="1" type="ORF">Y1Q_0014925</name>
</gene>
<accession>A0A151N963</accession>
<proteinExistence type="predicted"/>
<dbReference type="EMBL" id="AKHW03003787">
    <property type="protein sequence ID" value="KYO33129.1"/>
    <property type="molecule type" value="Genomic_DNA"/>
</dbReference>
<evidence type="ECO:0000313" key="2">
    <source>
        <dbReference type="Proteomes" id="UP000050525"/>
    </source>
</evidence>
<protein>
    <submittedName>
        <fullName evidence="1">Uncharacterized protein</fullName>
    </submittedName>
</protein>